<dbReference type="InterPro" id="IPR036291">
    <property type="entry name" value="NAD(P)-bd_dom_sf"/>
</dbReference>
<protein>
    <submittedName>
        <fullName evidence="5">3-hydroxyisobutyrate dehydrogenase</fullName>
        <ecNumber evidence="5">1.1.1.31</ecNumber>
    </submittedName>
</protein>
<evidence type="ECO:0000313" key="5">
    <source>
        <dbReference type="EMBL" id="MEY9313236.1"/>
    </source>
</evidence>
<dbReference type="Gene3D" id="1.10.1040.10">
    <property type="entry name" value="N-(1-d-carboxylethyl)-l-norvaline Dehydrogenase, domain 2"/>
    <property type="match status" value="1"/>
</dbReference>
<gene>
    <name evidence="5" type="ORF">ABIF29_000035</name>
</gene>
<dbReference type="SUPFAM" id="SSF51735">
    <property type="entry name" value="NAD(P)-binding Rossmann-fold domains"/>
    <property type="match status" value="1"/>
</dbReference>
<dbReference type="Gene3D" id="3.40.50.720">
    <property type="entry name" value="NAD(P)-binding Rossmann-like Domain"/>
    <property type="match status" value="1"/>
</dbReference>
<feature type="domain" description="6-phosphogluconate dehydrogenase NADP-binding" evidence="3">
    <location>
        <begin position="6"/>
        <end position="160"/>
    </location>
</feature>
<reference evidence="5 6" key="1">
    <citation type="submission" date="2024-07" db="EMBL/GenBank/DDBJ databases">
        <title>Genomic Encyclopedia of Type Strains, Phase V (KMG-V): Genome sequencing to study the core and pangenomes of soil and plant-associated prokaryotes.</title>
        <authorList>
            <person name="Whitman W."/>
        </authorList>
    </citation>
    <scope>NUCLEOTIDE SEQUENCE [LARGE SCALE GENOMIC DNA]</scope>
    <source>
        <strain evidence="5 6">USDA 415</strain>
    </source>
</reference>
<dbReference type="EC" id="1.1.1.31" evidence="5"/>
<dbReference type="RefSeq" id="WP_038388704.1">
    <property type="nucleotide sequence ID" value="NZ_CP126027.1"/>
</dbReference>
<evidence type="ECO:0000259" key="3">
    <source>
        <dbReference type="Pfam" id="PF03446"/>
    </source>
</evidence>
<evidence type="ECO:0000259" key="4">
    <source>
        <dbReference type="Pfam" id="PF14833"/>
    </source>
</evidence>
<feature type="domain" description="3-hydroxyisobutyrate dehydrogenase-like NAD-binding" evidence="4">
    <location>
        <begin position="166"/>
        <end position="281"/>
    </location>
</feature>
<sequence>MRYSQSIAVLGTGIIGAAVARNLAVKGFKVRAWNRTSEKAQALAVDDVEPVAEVVDAVTEADMVITVLKDGPAVDEAMKAALPALRREVIWLQLGTVGIETVDALATFARKNGIIFFDAPVQGTRQPAEQGKLVILASGPNKGRDVVQSVFDAIGQRTVWVANEPGASSRLKLALNSFVFALTNGTAEALLIAKTLGVDPALVLETISGGPLDSGYFQTKGTAMLKGDFKTSFSVDNGVKDARLVVDAIAATGVCADVAKAGLARFERTADAGYGGKDIAATFLA</sequence>
<dbReference type="Pfam" id="PF14833">
    <property type="entry name" value="NAD_binding_11"/>
    <property type="match status" value="1"/>
</dbReference>
<dbReference type="InterPro" id="IPR006115">
    <property type="entry name" value="6PGDH_NADP-bd"/>
</dbReference>
<dbReference type="EMBL" id="JBGBZA010000001">
    <property type="protein sequence ID" value="MEY9313236.1"/>
    <property type="molecule type" value="Genomic_DNA"/>
</dbReference>
<dbReference type="SUPFAM" id="SSF48179">
    <property type="entry name" value="6-phosphogluconate dehydrogenase C-terminal domain-like"/>
    <property type="match status" value="1"/>
</dbReference>
<dbReference type="Proteomes" id="UP001565471">
    <property type="component" value="Unassembled WGS sequence"/>
</dbReference>
<dbReference type="InterPro" id="IPR015815">
    <property type="entry name" value="HIBADH-related"/>
</dbReference>
<dbReference type="PIRSF" id="PIRSF000103">
    <property type="entry name" value="HIBADH"/>
    <property type="match status" value="1"/>
</dbReference>
<evidence type="ECO:0000313" key="6">
    <source>
        <dbReference type="Proteomes" id="UP001565471"/>
    </source>
</evidence>
<dbReference type="InterPro" id="IPR008927">
    <property type="entry name" value="6-PGluconate_DH-like_C_sf"/>
</dbReference>
<organism evidence="5 6">
    <name type="scientific">Bradyrhizobium elkanii</name>
    <dbReference type="NCBI Taxonomy" id="29448"/>
    <lineage>
        <taxon>Bacteria</taxon>
        <taxon>Pseudomonadati</taxon>
        <taxon>Pseudomonadota</taxon>
        <taxon>Alphaproteobacteria</taxon>
        <taxon>Hyphomicrobiales</taxon>
        <taxon>Nitrobacteraceae</taxon>
        <taxon>Bradyrhizobium</taxon>
    </lineage>
</organism>
<dbReference type="InterPro" id="IPR029154">
    <property type="entry name" value="HIBADH-like_NADP-bd"/>
</dbReference>
<accession>A0ABV4EQA8</accession>
<dbReference type="PANTHER" id="PTHR43580:SF2">
    <property type="entry name" value="CYTOKINE-LIKE NUCLEAR FACTOR N-PAC"/>
    <property type="match status" value="1"/>
</dbReference>
<dbReference type="InterPro" id="IPR013328">
    <property type="entry name" value="6PGD_dom2"/>
</dbReference>
<keyword evidence="2" id="KW-0520">NAD</keyword>
<evidence type="ECO:0000256" key="1">
    <source>
        <dbReference type="ARBA" id="ARBA00023002"/>
    </source>
</evidence>
<dbReference type="Pfam" id="PF03446">
    <property type="entry name" value="NAD_binding_2"/>
    <property type="match status" value="1"/>
</dbReference>
<evidence type="ECO:0000256" key="2">
    <source>
        <dbReference type="ARBA" id="ARBA00023027"/>
    </source>
</evidence>
<dbReference type="InterPro" id="IPR051265">
    <property type="entry name" value="HIBADH-related_NP60_sf"/>
</dbReference>
<dbReference type="PANTHER" id="PTHR43580">
    <property type="entry name" value="OXIDOREDUCTASE GLYR1-RELATED"/>
    <property type="match status" value="1"/>
</dbReference>
<name>A0ABV4EQA8_BRAEL</name>
<keyword evidence="6" id="KW-1185">Reference proteome</keyword>
<proteinExistence type="predicted"/>
<dbReference type="GO" id="GO:0008442">
    <property type="term" value="F:3-hydroxyisobutyrate dehydrogenase activity"/>
    <property type="evidence" value="ECO:0007669"/>
    <property type="project" value="UniProtKB-EC"/>
</dbReference>
<comment type="caution">
    <text evidence="5">The sequence shown here is derived from an EMBL/GenBank/DDBJ whole genome shotgun (WGS) entry which is preliminary data.</text>
</comment>
<keyword evidence="1 5" id="KW-0560">Oxidoreductase</keyword>